<evidence type="ECO:0000259" key="15">
    <source>
        <dbReference type="PROSITE" id="PS51194"/>
    </source>
</evidence>
<evidence type="ECO:0000256" key="4">
    <source>
        <dbReference type="ARBA" id="ARBA00022801"/>
    </source>
</evidence>
<comment type="catalytic activity">
    <reaction evidence="10 12">
        <text>Couples ATP hydrolysis with the unwinding of duplex DNA by translocating in the 3'-5' direction.</text>
        <dbReference type="EC" id="5.6.2.4"/>
    </reaction>
</comment>
<dbReference type="GO" id="GO:0000724">
    <property type="term" value="P:double-strand break repair via homologous recombination"/>
    <property type="evidence" value="ECO:0007669"/>
    <property type="project" value="TreeGrafter"/>
</dbReference>
<dbReference type="Gene3D" id="1.10.10.10">
    <property type="entry name" value="Winged helix-like DNA-binding domain superfamily/Winged helix DNA-binding domain"/>
    <property type="match status" value="1"/>
</dbReference>
<dbReference type="PROSITE" id="PS50967">
    <property type="entry name" value="HRDC"/>
    <property type="match status" value="1"/>
</dbReference>
<organism evidence="16 17">
    <name type="scientific">Syphacia muris</name>
    <dbReference type="NCBI Taxonomy" id="451379"/>
    <lineage>
        <taxon>Eukaryota</taxon>
        <taxon>Metazoa</taxon>
        <taxon>Ecdysozoa</taxon>
        <taxon>Nematoda</taxon>
        <taxon>Chromadorea</taxon>
        <taxon>Rhabditida</taxon>
        <taxon>Spirurina</taxon>
        <taxon>Oxyuridomorpha</taxon>
        <taxon>Oxyuroidea</taxon>
        <taxon>Oxyuridae</taxon>
        <taxon>Syphacia</taxon>
    </lineage>
</organism>
<dbReference type="Pfam" id="PF16124">
    <property type="entry name" value="RecQ_Zn_bind"/>
    <property type="match status" value="1"/>
</dbReference>
<dbReference type="InterPro" id="IPR036388">
    <property type="entry name" value="WH-like_DNA-bd_sf"/>
</dbReference>
<dbReference type="SMART" id="SM00341">
    <property type="entry name" value="HRDC"/>
    <property type="match status" value="1"/>
</dbReference>
<evidence type="ECO:0000256" key="3">
    <source>
        <dbReference type="ARBA" id="ARBA00022741"/>
    </source>
</evidence>
<dbReference type="FunFam" id="3.40.50.300:FF:000340">
    <property type="entry name" value="Bloom syndrome, RecQ helicase"/>
    <property type="match status" value="1"/>
</dbReference>
<dbReference type="PROSITE" id="PS51194">
    <property type="entry name" value="HELICASE_CTER"/>
    <property type="match status" value="1"/>
</dbReference>
<proteinExistence type="inferred from homology"/>
<dbReference type="Pfam" id="PF00271">
    <property type="entry name" value="Helicase_C"/>
    <property type="match status" value="1"/>
</dbReference>
<dbReference type="WBParaSite" id="SMUV_0000232801-mRNA-1">
    <property type="protein sequence ID" value="SMUV_0000232801-mRNA-1"/>
    <property type="gene ID" value="SMUV_0000232801"/>
</dbReference>
<comment type="catalytic activity">
    <reaction evidence="11 12">
        <text>ATP + H2O = ADP + phosphate + H(+)</text>
        <dbReference type="Rhea" id="RHEA:13065"/>
        <dbReference type="ChEBI" id="CHEBI:15377"/>
        <dbReference type="ChEBI" id="CHEBI:15378"/>
        <dbReference type="ChEBI" id="CHEBI:30616"/>
        <dbReference type="ChEBI" id="CHEBI:43474"/>
        <dbReference type="ChEBI" id="CHEBI:456216"/>
    </reaction>
</comment>
<dbReference type="InterPro" id="IPR002121">
    <property type="entry name" value="HRDC_dom"/>
</dbReference>
<evidence type="ECO:0000256" key="7">
    <source>
        <dbReference type="ARBA" id="ARBA00023125"/>
    </source>
</evidence>
<dbReference type="SUPFAM" id="SSF52540">
    <property type="entry name" value="P-loop containing nucleoside triphosphate hydrolases"/>
    <property type="match status" value="1"/>
</dbReference>
<keyword evidence="4 12" id="KW-0378">Hydrolase</keyword>
<dbReference type="FunFam" id="3.40.50.300:FF:000296">
    <property type="entry name" value="ATP-dependent DNA helicase RecQ"/>
    <property type="match status" value="1"/>
</dbReference>
<dbReference type="EC" id="5.6.2.4" evidence="12"/>
<dbReference type="PANTHER" id="PTHR13710:SF153">
    <property type="entry name" value="RECQ-LIKE DNA HELICASE BLM"/>
    <property type="match status" value="1"/>
</dbReference>
<dbReference type="Pfam" id="PF00570">
    <property type="entry name" value="HRDC"/>
    <property type="match status" value="1"/>
</dbReference>
<keyword evidence="8" id="KW-0413">Isomerase</keyword>
<dbReference type="InterPro" id="IPR032284">
    <property type="entry name" value="RecQ_Zn-bd"/>
</dbReference>
<keyword evidence="3 12" id="KW-0547">Nucleotide-binding</keyword>
<dbReference type="SMART" id="SM00490">
    <property type="entry name" value="HELICc"/>
    <property type="match status" value="1"/>
</dbReference>
<dbReference type="GO" id="GO:0043138">
    <property type="term" value="F:3'-5' DNA helicase activity"/>
    <property type="evidence" value="ECO:0007669"/>
    <property type="project" value="UniProtKB-EC"/>
</dbReference>
<dbReference type="InterPro" id="IPR027417">
    <property type="entry name" value="P-loop_NTPase"/>
</dbReference>
<accession>A0A0N5ADR1</accession>
<evidence type="ECO:0000259" key="14">
    <source>
        <dbReference type="PROSITE" id="PS51192"/>
    </source>
</evidence>
<keyword evidence="6 12" id="KW-0067">ATP-binding</keyword>
<dbReference type="STRING" id="451379.A0A0N5ADR1"/>
<sequence>MNFNFLYYVITYIGKCYSNTESTNMTDVQMSDTSVFESGAHMNDSFDNDSLCDLDMDAVTDIDSFAFFRGFLRDDSEAFNDEVGLLGEERCKEMYDVLKNKFGFSHFRHRQKPAVVAALLGHDCFILMPTGAGKSLCYQLSAVLTTGVTVVISPLRSLIEDQKMKMRQLEINCCALTSDLSQAETERIYSLLAETNMRVKLLYVTPEKISASGRLNSVFLSLHKRNLLARFVIDEAHCVSQWGHDFRPDYIKLQVLRQTYTNPIVPIMALTATATPKIVVDTKNNLSIPKSKLFISSFVRTNLMYIVVKNEPKMLKELIKRVKSWYPPRSGIFYCLSRKDCETVAKQLISEGISADVYHAGLTDKRRVEVQKKWMNNEIYVICATIAFGMGIDKPDVRFVIHTSMPKSIEGYYQETGRAGRDGLVSYCWLMYSYKDSIRLRKLFDENLTAGVLKMHNSNLLQMLGYCENVSVCRRKLLVEHFGEVYDAEACRTGNTPCDVCFEDHIAINASYADGRNFIHIRYLSIQAARYGHNKQPLCGRGAGLSEADALRFMHKLVVEEFIEEKLYRLRGVETIVSYVELTEKGKDFASGKTRSKVLNFLLNVQKISDAYKVKYPDLFERCYKDLLAVLKSIQIIGLEGLEQIAALMPRTNSDLLQIEGITNRKIERYGAKIMSVLRNYWTEVDGNGINVLNFFCSSGGSMERVKKSTSAILFPNL</sequence>
<dbReference type="GO" id="GO:0009378">
    <property type="term" value="F:four-way junction helicase activity"/>
    <property type="evidence" value="ECO:0007669"/>
    <property type="project" value="TreeGrafter"/>
</dbReference>
<dbReference type="Gene3D" id="3.40.50.300">
    <property type="entry name" value="P-loop containing nucleotide triphosphate hydrolases"/>
    <property type="match status" value="2"/>
</dbReference>
<evidence type="ECO:0000256" key="9">
    <source>
        <dbReference type="ARBA" id="ARBA00023242"/>
    </source>
</evidence>
<comment type="similarity">
    <text evidence="2 12">Belongs to the helicase family. RecQ subfamily.</text>
</comment>
<dbReference type="Pfam" id="PF00270">
    <property type="entry name" value="DEAD"/>
    <property type="match status" value="1"/>
</dbReference>
<keyword evidence="16" id="KW-1185">Reference proteome</keyword>
<dbReference type="GO" id="GO:0005634">
    <property type="term" value="C:nucleus"/>
    <property type="evidence" value="ECO:0007669"/>
    <property type="project" value="UniProtKB-SubCell"/>
</dbReference>
<dbReference type="CDD" id="cd18794">
    <property type="entry name" value="SF2_C_RecQ"/>
    <property type="match status" value="1"/>
</dbReference>
<keyword evidence="9 12" id="KW-0539">Nucleus</keyword>
<dbReference type="InterPro" id="IPR010997">
    <property type="entry name" value="HRDC-like_sf"/>
</dbReference>
<evidence type="ECO:0000256" key="2">
    <source>
        <dbReference type="ARBA" id="ARBA00005446"/>
    </source>
</evidence>
<comment type="subcellular location">
    <subcellularLocation>
        <location evidence="1 12">Nucleus</location>
    </subcellularLocation>
</comment>
<evidence type="ECO:0000256" key="12">
    <source>
        <dbReference type="RuleBase" id="RU364117"/>
    </source>
</evidence>
<dbReference type="SUPFAM" id="SSF47819">
    <property type="entry name" value="HRDC-like"/>
    <property type="match status" value="1"/>
</dbReference>
<dbReference type="GO" id="GO:0005524">
    <property type="term" value="F:ATP binding"/>
    <property type="evidence" value="ECO:0007669"/>
    <property type="project" value="UniProtKB-KW"/>
</dbReference>
<evidence type="ECO:0000256" key="1">
    <source>
        <dbReference type="ARBA" id="ARBA00004123"/>
    </source>
</evidence>
<evidence type="ECO:0000256" key="11">
    <source>
        <dbReference type="ARBA" id="ARBA00049360"/>
    </source>
</evidence>
<feature type="domain" description="Helicase C-terminal" evidence="15">
    <location>
        <begin position="314"/>
        <end position="464"/>
    </location>
</feature>
<name>A0A0N5ADR1_9BILA</name>
<evidence type="ECO:0000313" key="16">
    <source>
        <dbReference type="Proteomes" id="UP000046393"/>
    </source>
</evidence>
<evidence type="ECO:0000256" key="8">
    <source>
        <dbReference type="ARBA" id="ARBA00023235"/>
    </source>
</evidence>
<dbReference type="InterPro" id="IPR001650">
    <property type="entry name" value="Helicase_C-like"/>
</dbReference>
<evidence type="ECO:0000256" key="6">
    <source>
        <dbReference type="ARBA" id="ARBA00022840"/>
    </source>
</evidence>
<dbReference type="AlphaFoldDB" id="A0A0N5ADR1"/>
<dbReference type="NCBIfam" id="TIGR00614">
    <property type="entry name" value="recQ_fam"/>
    <property type="match status" value="1"/>
</dbReference>
<dbReference type="GO" id="GO:0003677">
    <property type="term" value="F:DNA binding"/>
    <property type="evidence" value="ECO:0007669"/>
    <property type="project" value="UniProtKB-KW"/>
</dbReference>
<evidence type="ECO:0000259" key="13">
    <source>
        <dbReference type="PROSITE" id="PS50967"/>
    </source>
</evidence>
<dbReference type="PROSITE" id="PS00690">
    <property type="entry name" value="DEAH_ATP_HELICASE"/>
    <property type="match status" value="1"/>
</dbReference>
<feature type="domain" description="Helicase ATP-binding" evidence="14">
    <location>
        <begin position="115"/>
        <end position="292"/>
    </location>
</feature>
<dbReference type="GO" id="GO:0005694">
    <property type="term" value="C:chromosome"/>
    <property type="evidence" value="ECO:0007669"/>
    <property type="project" value="TreeGrafter"/>
</dbReference>
<dbReference type="InterPro" id="IPR004589">
    <property type="entry name" value="DNA_helicase_ATP-dep_RecQ"/>
</dbReference>
<dbReference type="GO" id="GO:0005737">
    <property type="term" value="C:cytoplasm"/>
    <property type="evidence" value="ECO:0007669"/>
    <property type="project" value="TreeGrafter"/>
</dbReference>
<dbReference type="InterPro" id="IPR002464">
    <property type="entry name" value="DNA/RNA_helicase_DEAH_CS"/>
</dbReference>
<dbReference type="InterPro" id="IPR014001">
    <property type="entry name" value="Helicase_ATP-bd"/>
</dbReference>
<dbReference type="GO" id="GO:0007131">
    <property type="term" value="P:reciprocal meiotic recombination"/>
    <property type="evidence" value="ECO:0007669"/>
    <property type="project" value="UniProtKB-ARBA"/>
</dbReference>
<dbReference type="GO" id="GO:0016887">
    <property type="term" value="F:ATP hydrolysis activity"/>
    <property type="evidence" value="ECO:0007669"/>
    <property type="project" value="RHEA"/>
</dbReference>
<dbReference type="Proteomes" id="UP000046393">
    <property type="component" value="Unplaced"/>
</dbReference>
<dbReference type="PROSITE" id="PS51192">
    <property type="entry name" value="HELICASE_ATP_BIND_1"/>
    <property type="match status" value="1"/>
</dbReference>
<dbReference type="InterPro" id="IPR011545">
    <property type="entry name" value="DEAD/DEAH_box_helicase_dom"/>
</dbReference>
<dbReference type="SMART" id="SM00487">
    <property type="entry name" value="DEXDc"/>
    <property type="match status" value="1"/>
</dbReference>
<evidence type="ECO:0000256" key="10">
    <source>
        <dbReference type="ARBA" id="ARBA00034617"/>
    </source>
</evidence>
<dbReference type="InterPro" id="IPR044876">
    <property type="entry name" value="HRDC_dom_sf"/>
</dbReference>
<reference evidence="17" key="1">
    <citation type="submission" date="2017-02" db="UniProtKB">
        <authorList>
            <consortium name="WormBaseParasite"/>
        </authorList>
    </citation>
    <scope>IDENTIFICATION</scope>
</reference>
<dbReference type="Gene3D" id="1.10.150.80">
    <property type="entry name" value="HRDC domain"/>
    <property type="match status" value="1"/>
</dbReference>
<dbReference type="PANTHER" id="PTHR13710">
    <property type="entry name" value="DNA HELICASE RECQ FAMILY MEMBER"/>
    <property type="match status" value="1"/>
</dbReference>
<protein>
    <recommendedName>
        <fullName evidence="12">ATP-dependent DNA helicase</fullName>
        <ecNumber evidence="12">5.6.2.4</ecNumber>
    </recommendedName>
</protein>
<feature type="domain" description="HRDC" evidence="13">
    <location>
        <begin position="606"/>
        <end position="688"/>
    </location>
</feature>
<evidence type="ECO:0000256" key="5">
    <source>
        <dbReference type="ARBA" id="ARBA00022806"/>
    </source>
</evidence>
<keyword evidence="7" id="KW-0238">DNA-binding</keyword>
<evidence type="ECO:0000313" key="17">
    <source>
        <dbReference type="WBParaSite" id="SMUV_0000232801-mRNA-1"/>
    </source>
</evidence>
<keyword evidence="5 12" id="KW-0347">Helicase</keyword>